<dbReference type="SUPFAM" id="SSF57829">
    <property type="entry name" value="Zn-binding ribosomal proteins"/>
    <property type="match status" value="1"/>
</dbReference>
<evidence type="ECO:0000256" key="4">
    <source>
        <dbReference type="ARBA" id="ARBA00035176"/>
    </source>
</evidence>
<dbReference type="GO" id="GO:0005840">
    <property type="term" value="C:ribosome"/>
    <property type="evidence" value="ECO:0007669"/>
    <property type="project" value="UniProtKB-KW"/>
</dbReference>
<reference evidence="6 7" key="1">
    <citation type="journal article" date="2016" name="Nat. Commun.">
        <title>Thousands of microbial genomes shed light on interconnected biogeochemical processes in an aquifer system.</title>
        <authorList>
            <person name="Anantharaman K."/>
            <person name="Brown C.T."/>
            <person name="Hug L.A."/>
            <person name="Sharon I."/>
            <person name="Castelle C.J."/>
            <person name="Probst A.J."/>
            <person name="Thomas B.C."/>
            <person name="Singh A."/>
            <person name="Wilkins M.J."/>
            <person name="Karaoz U."/>
            <person name="Brodie E.L."/>
            <person name="Williams K.H."/>
            <person name="Hubbard S.S."/>
            <person name="Banfield J.F."/>
        </authorList>
    </citation>
    <scope>NUCLEOTIDE SEQUENCE [LARGE SCALE GENOMIC DNA]</scope>
</reference>
<dbReference type="GO" id="GO:1990904">
    <property type="term" value="C:ribonucleoprotein complex"/>
    <property type="evidence" value="ECO:0007669"/>
    <property type="project" value="UniProtKB-KW"/>
</dbReference>
<evidence type="ECO:0000313" key="7">
    <source>
        <dbReference type="Proteomes" id="UP000176578"/>
    </source>
</evidence>
<accession>A0A1F5NIL8</accession>
<keyword evidence="2 5" id="KW-0689">Ribosomal protein</keyword>
<sequence length="55" mass="6368">MAKKGNRSLFSFQCSVCKSKNYTATKNTVNIKEKLTLSKFCKHCRKTTEHKEVKL</sequence>
<evidence type="ECO:0000256" key="5">
    <source>
        <dbReference type="HAMAP-Rule" id="MF_00294"/>
    </source>
</evidence>
<organism evidence="6 7">
    <name type="scientific">Candidatus Daviesbacteria bacterium RIFCSPLOWO2_02_FULL_41_8</name>
    <dbReference type="NCBI Taxonomy" id="1797798"/>
    <lineage>
        <taxon>Bacteria</taxon>
        <taxon>Candidatus Daviesiibacteriota</taxon>
    </lineage>
</organism>
<dbReference type="InterPro" id="IPR001705">
    <property type="entry name" value="Ribosomal_bL33"/>
</dbReference>
<dbReference type="Proteomes" id="UP000176578">
    <property type="component" value="Unassembled WGS sequence"/>
</dbReference>
<comment type="caution">
    <text evidence="6">The sequence shown here is derived from an EMBL/GenBank/DDBJ whole genome shotgun (WGS) entry which is preliminary data.</text>
</comment>
<evidence type="ECO:0000256" key="3">
    <source>
        <dbReference type="ARBA" id="ARBA00023274"/>
    </source>
</evidence>
<protein>
    <recommendedName>
        <fullName evidence="4 5">Large ribosomal subunit protein bL33</fullName>
    </recommendedName>
</protein>
<dbReference type="Gene3D" id="2.20.28.120">
    <property type="entry name" value="Ribosomal protein L33"/>
    <property type="match status" value="1"/>
</dbReference>
<dbReference type="GO" id="GO:0003735">
    <property type="term" value="F:structural constituent of ribosome"/>
    <property type="evidence" value="ECO:0007669"/>
    <property type="project" value="InterPro"/>
</dbReference>
<dbReference type="InterPro" id="IPR011332">
    <property type="entry name" value="Ribosomal_zn-bd"/>
</dbReference>
<dbReference type="NCBIfam" id="NF001764">
    <property type="entry name" value="PRK00504.1"/>
    <property type="match status" value="1"/>
</dbReference>
<evidence type="ECO:0000256" key="1">
    <source>
        <dbReference type="ARBA" id="ARBA00007596"/>
    </source>
</evidence>
<dbReference type="NCBIfam" id="TIGR01023">
    <property type="entry name" value="rpmG_bact"/>
    <property type="match status" value="1"/>
</dbReference>
<keyword evidence="3 5" id="KW-0687">Ribonucleoprotein</keyword>
<gene>
    <name evidence="5" type="primary">rpmG</name>
    <name evidence="6" type="ORF">A3J19_00770</name>
</gene>
<evidence type="ECO:0000256" key="2">
    <source>
        <dbReference type="ARBA" id="ARBA00022980"/>
    </source>
</evidence>
<name>A0A1F5NIL8_9BACT</name>
<dbReference type="GO" id="GO:0005737">
    <property type="term" value="C:cytoplasm"/>
    <property type="evidence" value="ECO:0007669"/>
    <property type="project" value="UniProtKB-ARBA"/>
</dbReference>
<dbReference type="InterPro" id="IPR038584">
    <property type="entry name" value="Ribosomal_bL33_sf"/>
</dbReference>
<proteinExistence type="inferred from homology"/>
<dbReference type="HAMAP" id="MF_00294">
    <property type="entry name" value="Ribosomal_bL33"/>
    <property type="match status" value="1"/>
</dbReference>
<comment type="similarity">
    <text evidence="1 5">Belongs to the bacterial ribosomal protein bL33 family.</text>
</comment>
<dbReference type="GO" id="GO:0006412">
    <property type="term" value="P:translation"/>
    <property type="evidence" value="ECO:0007669"/>
    <property type="project" value="UniProtKB-UniRule"/>
</dbReference>
<evidence type="ECO:0000313" key="6">
    <source>
        <dbReference type="EMBL" id="OGE77270.1"/>
    </source>
</evidence>
<dbReference type="Pfam" id="PF00471">
    <property type="entry name" value="Ribosomal_L33"/>
    <property type="match status" value="1"/>
</dbReference>
<dbReference type="AlphaFoldDB" id="A0A1F5NIL8"/>
<dbReference type="EMBL" id="MFDZ01000058">
    <property type="protein sequence ID" value="OGE77270.1"/>
    <property type="molecule type" value="Genomic_DNA"/>
</dbReference>